<evidence type="ECO:0000313" key="13">
    <source>
        <dbReference type="Proteomes" id="UP000634136"/>
    </source>
</evidence>
<keyword evidence="6 9" id="KW-0560">Oxidoreductase</keyword>
<sequence>MASVLIFFFPTTHRSSLFFFFFTGEEKRKMTDPPGSSPEKTNGVGVGNKNGDSSHLPKPFKAEHDDGTARVLTLKSLEQNKHADKEEGIATASDAEMSCVSKDAVLRPDISHIFAELKECLNLEIMIHGSKSLPIESQITEIVARAKAQLEQSCPGLVSCADIVALAARDAVFMVDGPLYQVPTGRRDGLVSNVTLADDMPEVSEKSIGLVVDWAVEFSKLMEDDAFTTFVQVLHSKLHNDPWRQQLNMYSTFTDAVELSLVEYNFLKFLPSLIAASTLFLARWTLNRQLDGAHVEFLRGVANPLGIKMAAPHIPRVKLGTQGFEVSKLGFGTIWQLQ</sequence>
<evidence type="ECO:0000256" key="4">
    <source>
        <dbReference type="ARBA" id="ARBA00022617"/>
    </source>
</evidence>
<dbReference type="EMBL" id="JAAIUW010000004">
    <property type="protein sequence ID" value="KAF7834257.1"/>
    <property type="molecule type" value="Genomic_DNA"/>
</dbReference>
<dbReference type="InterPro" id="IPR036915">
    <property type="entry name" value="Cyclin-like_sf"/>
</dbReference>
<comment type="cofactor">
    <cofactor evidence="9">
        <name>Ca(2+)</name>
        <dbReference type="ChEBI" id="CHEBI:29108"/>
    </cofactor>
    <text evidence="9">Binds 2 calcium ions per subunit.</text>
</comment>
<dbReference type="Gene3D" id="1.10.520.10">
    <property type="match status" value="1"/>
</dbReference>
<dbReference type="UniPathway" id="UPA00053">
    <property type="reaction ID" value="UER00084"/>
</dbReference>
<evidence type="ECO:0000256" key="1">
    <source>
        <dbReference type="ARBA" id="ARBA00000189"/>
    </source>
</evidence>
<dbReference type="Pfam" id="PF02984">
    <property type="entry name" value="Cyclin_C"/>
    <property type="match status" value="1"/>
</dbReference>
<keyword evidence="5 9" id="KW-0479">Metal-binding</keyword>
<dbReference type="GO" id="GO:0140825">
    <property type="term" value="F:lactoperoxidase activity"/>
    <property type="evidence" value="ECO:0007669"/>
    <property type="project" value="UniProtKB-EC"/>
</dbReference>
<evidence type="ECO:0000259" key="11">
    <source>
        <dbReference type="PROSITE" id="PS50873"/>
    </source>
</evidence>
<evidence type="ECO:0000256" key="2">
    <source>
        <dbReference type="ARBA" id="ARBA00012313"/>
    </source>
</evidence>
<keyword evidence="4 9" id="KW-0349">Heme</keyword>
<dbReference type="SUPFAM" id="SSF48113">
    <property type="entry name" value="Heme-dependent peroxidases"/>
    <property type="match status" value="1"/>
</dbReference>
<dbReference type="GO" id="GO:0046872">
    <property type="term" value="F:metal ion binding"/>
    <property type="evidence" value="ECO:0007669"/>
    <property type="project" value="UniProtKB-UniRule"/>
</dbReference>
<keyword evidence="7 9" id="KW-0408">Iron</keyword>
<dbReference type="Pfam" id="PF00141">
    <property type="entry name" value="peroxidase"/>
    <property type="match status" value="1"/>
</dbReference>
<dbReference type="SUPFAM" id="SSF47954">
    <property type="entry name" value="Cyclin-like"/>
    <property type="match status" value="1"/>
</dbReference>
<dbReference type="Gene3D" id="1.10.472.10">
    <property type="entry name" value="Cyclin-like"/>
    <property type="match status" value="1"/>
</dbReference>
<comment type="similarity">
    <text evidence="9">Belongs to the peroxidase family. Classical plant (class III) peroxidase subfamily.</text>
</comment>
<feature type="binding site" evidence="8">
    <location>
        <position position="201"/>
    </location>
    <ligand>
        <name>substrate</name>
    </ligand>
</feature>
<feature type="region of interest" description="Disordered" evidence="10">
    <location>
        <begin position="29"/>
        <end position="63"/>
    </location>
</feature>
<evidence type="ECO:0000256" key="5">
    <source>
        <dbReference type="ARBA" id="ARBA00022723"/>
    </source>
</evidence>
<feature type="domain" description="Plant heme peroxidase family profile" evidence="11">
    <location>
        <begin position="141"/>
        <end position="201"/>
    </location>
</feature>
<dbReference type="OrthoDB" id="5590282at2759"/>
<dbReference type="InterPro" id="IPR002016">
    <property type="entry name" value="Haem_peroxidase"/>
</dbReference>
<keyword evidence="9" id="KW-0964">Secreted</keyword>
<gene>
    <name evidence="12" type="ORF">G2W53_009116</name>
</gene>
<dbReference type="AlphaFoldDB" id="A0A835CC04"/>
<comment type="catalytic activity">
    <reaction evidence="1 9">
        <text>2 a phenolic donor + H2O2 = 2 a phenolic radical donor + 2 H2O</text>
        <dbReference type="Rhea" id="RHEA:56136"/>
        <dbReference type="ChEBI" id="CHEBI:15377"/>
        <dbReference type="ChEBI" id="CHEBI:16240"/>
        <dbReference type="ChEBI" id="CHEBI:139520"/>
        <dbReference type="ChEBI" id="CHEBI:139521"/>
        <dbReference type="EC" id="1.11.1.7"/>
    </reaction>
</comment>
<dbReference type="GO" id="GO:0005576">
    <property type="term" value="C:extracellular region"/>
    <property type="evidence" value="ECO:0007669"/>
    <property type="project" value="UniProtKB-SubCell"/>
</dbReference>
<comment type="function">
    <text evidence="9">Removal of H(2)O(2), oxidation of toxic reductants, biosynthesis and degradation of lignin, suberization, auxin catabolism, response to environmental stresses such as wounding, pathogen attack and oxidative stress.</text>
</comment>
<evidence type="ECO:0000313" key="12">
    <source>
        <dbReference type="EMBL" id="KAF7834257.1"/>
    </source>
</evidence>
<reference evidence="12" key="1">
    <citation type="submission" date="2020-09" db="EMBL/GenBank/DDBJ databases">
        <title>Genome-Enabled Discovery of Anthraquinone Biosynthesis in Senna tora.</title>
        <authorList>
            <person name="Kang S.-H."/>
            <person name="Pandey R.P."/>
            <person name="Lee C.-M."/>
            <person name="Sim J.-S."/>
            <person name="Jeong J.-T."/>
            <person name="Choi B.-S."/>
            <person name="Jung M."/>
            <person name="Ginzburg D."/>
            <person name="Zhao K."/>
            <person name="Won S.Y."/>
            <person name="Oh T.-J."/>
            <person name="Yu Y."/>
            <person name="Kim N.-H."/>
            <person name="Lee O.R."/>
            <person name="Lee T.-H."/>
            <person name="Bashyal P."/>
            <person name="Kim T.-S."/>
            <person name="Lee W.-H."/>
            <person name="Kawkins C."/>
            <person name="Kim C.-K."/>
            <person name="Kim J.S."/>
            <person name="Ahn B.O."/>
            <person name="Rhee S.Y."/>
            <person name="Sohng J.K."/>
        </authorList>
    </citation>
    <scope>NUCLEOTIDE SEQUENCE</scope>
    <source>
        <tissue evidence="12">Leaf</tissue>
    </source>
</reference>
<evidence type="ECO:0000256" key="8">
    <source>
        <dbReference type="PIRSR" id="PIRSR600823-2"/>
    </source>
</evidence>
<dbReference type="InterPro" id="IPR004367">
    <property type="entry name" value="Cyclin_C-dom"/>
</dbReference>
<dbReference type="InterPro" id="IPR010255">
    <property type="entry name" value="Haem_peroxidase_sf"/>
</dbReference>
<evidence type="ECO:0000256" key="7">
    <source>
        <dbReference type="ARBA" id="ARBA00023004"/>
    </source>
</evidence>
<dbReference type="GO" id="GO:0006979">
    <property type="term" value="P:response to oxidative stress"/>
    <property type="evidence" value="ECO:0007669"/>
    <property type="project" value="UniProtKB-UniRule"/>
</dbReference>
<dbReference type="PANTHER" id="PTHR31235">
    <property type="entry name" value="PEROXIDASE 25-RELATED"/>
    <property type="match status" value="1"/>
</dbReference>
<dbReference type="EC" id="1.11.1.7" evidence="2 9"/>
<organism evidence="12 13">
    <name type="scientific">Senna tora</name>
    <dbReference type="NCBI Taxonomy" id="362788"/>
    <lineage>
        <taxon>Eukaryota</taxon>
        <taxon>Viridiplantae</taxon>
        <taxon>Streptophyta</taxon>
        <taxon>Embryophyta</taxon>
        <taxon>Tracheophyta</taxon>
        <taxon>Spermatophyta</taxon>
        <taxon>Magnoliopsida</taxon>
        <taxon>eudicotyledons</taxon>
        <taxon>Gunneridae</taxon>
        <taxon>Pentapetalae</taxon>
        <taxon>rosids</taxon>
        <taxon>fabids</taxon>
        <taxon>Fabales</taxon>
        <taxon>Fabaceae</taxon>
        <taxon>Caesalpinioideae</taxon>
        <taxon>Cassia clade</taxon>
        <taxon>Senna</taxon>
    </lineage>
</organism>
<keyword evidence="13" id="KW-1185">Reference proteome</keyword>
<comment type="caution">
    <text evidence="12">The sequence shown here is derived from an EMBL/GenBank/DDBJ whole genome shotgun (WGS) entry which is preliminary data.</text>
</comment>
<dbReference type="GO" id="GO:0009423">
    <property type="term" value="P:chorismate biosynthetic process"/>
    <property type="evidence" value="ECO:0007669"/>
    <property type="project" value="UniProtKB-UniPathway"/>
</dbReference>
<dbReference type="GO" id="GO:0020037">
    <property type="term" value="F:heme binding"/>
    <property type="evidence" value="ECO:0007669"/>
    <property type="project" value="UniProtKB-UniRule"/>
</dbReference>
<evidence type="ECO:0000256" key="10">
    <source>
        <dbReference type="SAM" id="MobiDB-lite"/>
    </source>
</evidence>
<protein>
    <recommendedName>
        <fullName evidence="2 9">Peroxidase</fullName>
        <ecNumber evidence="2 9">1.11.1.7</ecNumber>
    </recommendedName>
</protein>
<evidence type="ECO:0000256" key="9">
    <source>
        <dbReference type="RuleBase" id="RU362060"/>
    </source>
</evidence>
<dbReference type="Proteomes" id="UP000634136">
    <property type="component" value="Unassembled WGS sequence"/>
</dbReference>
<accession>A0A835CC04</accession>
<dbReference type="GO" id="GO:0042744">
    <property type="term" value="P:hydrogen peroxide catabolic process"/>
    <property type="evidence" value="ECO:0007669"/>
    <property type="project" value="UniProtKB-KW"/>
</dbReference>
<comment type="subcellular location">
    <subcellularLocation>
        <location evidence="9">Secreted</location>
    </subcellularLocation>
</comment>
<name>A0A835CC04_9FABA</name>
<evidence type="ECO:0000256" key="3">
    <source>
        <dbReference type="ARBA" id="ARBA00022559"/>
    </source>
</evidence>
<proteinExistence type="inferred from homology"/>
<dbReference type="PRINTS" id="PR00458">
    <property type="entry name" value="PEROXIDASE"/>
</dbReference>
<dbReference type="InterPro" id="IPR000823">
    <property type="entry name" value="Peroxidase_pln"/>
</dbReference>
<keyword evidence="9" id="KW-0376">Hydrogen peroxide</keyword>
<evidence type="ECO:0000256" key="6">
    <source>
        <dbReference type="ARBA" id="ARBA00023002"/>
    </source>
</evidence>
<comment type="cofactor">
    <cofactor evidence="9">
        <name>heme b</name>
        <dbReference type="ChEBI" id="CHEBI:60344"/>
    </cofactor>
    <text evidence="9">Binds 1 heme b (iron(II)-protoporphyrin IX) group per subunit.</text>
</comment>
<dbReference type="PROSITE" id="PS50873">
    <property type="entry name" value="PEROXIDASE_4"/>
    <property type="match status" value="1"/>
</dbReference>
<keyword evidence="9" id="KW-0106">Calcium</keyword>
<keyword evidence="3 9" id="KW-0575">Peroxidase</keyword>
<dbReference type="PRINTS" id="PR00461">
    <property type="entry name" value="PLPEROXIDASE"/>
</dbReference>